<sequence length="71" mass="8073">MMPNLPGALYLLQQPNTGNPSGRRRDYDLHAQRYPATMEQSKKGKHPVMRYAIPGSNGLTWIIYAVKHAQH</sequence>
<protein>
    <submittedName>
        <fullName evidence="1">Uncharacterized protein</fullName>
    </submittedName>
</protein>
<evidence type="ECO:0000313" key="2">
    <source>
        <dbReference type="Proteomes" id="UP001176961"/>
    </source>
</evidence>
<reference evidence="1" key="1">
    <citation type="submission" date="2023-07" db="EMBL/GenBank/DDBJ databases">
        <authorList>
            <consortium name="CYATHOMIX"/>
        </authorList>
    </citation>
    <scope>NUCLEOTIDE SEQUENCE</scope>
    <source>
        <strain evidence="1">N/A</strain>
    </source>
</reference>
<name>A0AA36M7P9_CYLNA</name>
<accession>A0AA36M7P9</accession>
<organism evidence="1 2">
    <name type="scientific">Cylicocyclus nassatus</name>
    <name type="common">Nematode worm</name>
    <dbReference type="NCBI Taxonomy" id="53992"/>
    <lineage>
        <taxon>Eukaryota</taxon>
        <taxon>Metazoa</taxon>
        <taxon>Ecdysozoa</taxon>
        <taxon>Nematoda</taxon>
        <taxon>Chromadorea</taxon>
        <taxon>Rhabditida</taxon>
        <taxon>Rhabditina</taxon>
        <taxon>Rhabditomorpha</taxon>
        <taxon>Strongyloidea</taxon>
        <taxon>Strongylidae</taxon>
        <taxon>Cylicocyclus</taxon>
    </lineage>
</organism>
<gene>
    <name evidence="1" type="ORF">CYNAS_LOCUS11810</name>
</gene>
<dbReference type="EMBL" id="CATQJL010000223">
    <property type="protein sequence ID" value="CAJ0599827.1"/>
    <property type="molecule type" value="Genomic_DNA"/>
</dbReference>
<keyword evidence="2" id="KW-1185">Reference proteome</keyword>
<dbReference type="Proteomes" id="UP001176961">
    <property type="component" value="Unassembled WGS sequence"/>
</dbReference>
<evidence type="ECO:0000313" key="1">
    <source>
        <dbReference type="EMBL" id="CAJ0599827.1"/>
    </source>
</evidence>
<dbReference type="AlphaFoldDB" id="A0AA36M7P9"/>
<proteinExistence type="predicted"/>
<comment type="caution">
    <text evidence="1">The sequence shown here is derived from an EMBL/GenBank/DDBJ whole genome shotgun (WGS) entry which is preliminary data.</text>
</comment>